<comment type="caution">
    <text evidence="3">The sequence shown here is derived from an EMBL/GenBank/DDBJ whole genome shotgun (WGS) entry which is preliminary data.</text>
</comment>
<feature type="compositionally biased region" description="Polar residues" evidence="1">
    <location>
        <begin position="103"/>
        <end position="117"/>
    </location>
</feature>
<evidence type="ECO:0000256" key="1">
    <source>
        <dbReference type="SAM" id="MobiDB-lite"/>
    </source>
</evidence>
<dbReference type="OrthoDB" id="1937754at2759"/>
<organism evidence="3 4">
    <name type="scientific">Cuscuta europaea</name>
    <name type="common">European dodder</name>
    <dbReference type="NCBI Taxonomy" id="41803"/>
    <lineage>
        <taxon>Eukaryota</taxon>
        <taxon>Viridiplantae</taxon>
        <taxon>Streptophyta</taxon>
        <taxon>Embryophyta</taxon>
        <taxon>Tracheophyta</taxon>
        <taxon>Spermatophyta</taxon>
        <taxon>Magnoliopsida</taxon>
        <taxon>eudicotyledons</taxon>
        <taxon>Gunneridae</taxon>
        <taxon>Pentapetalae</taxon>
        <taxon>asterids</taxon>
        <taxon>lamiids</taxon>
        <taxon>Solanales</taxon>
        <taxon>Convolvulaceae</taxon>
        <taxon>Cuscuteae</taxon>
        <taxon>Cuscuta</taxon>
        <taxon>Cuscuta subgen. Cuscuta</taxon>
    </lineage>
</organism>
<dbReference type="Proteomes" id="UP001152484">
    <property type="component" value="Unassembled WGS sequence"/>
</dbReference>
<evidence type="ECO:0000313" key="3">
    <source>
        <dbReference type="EMBL" id="CAH9078297.1"/>
    </source>
</evidence>
<name>A0A9P0YWS6_CUSEU</name>
<dbReference type="EMBL" id="CAMAPE010000010">
    <property type="protein sequence ID" value="CAH9078297.1"/>
    <property type="molecule type" value="Genomic_DNA"/>
</dbReference>
<evidence type="ECO:0000313" key="4">
    <source>
        <dbReference type="Proteomes" id="UP001152484"/>
    </source>
</evidence>
<dbReference type="PANTHER" id="PTHR47481">
    <property type="match status" value="1"/>
</dbReference>
<keyword evidence="4" id="KW-1185">Reference proteome</keyword>
<accession>A0A9P0YWS6</accession>
<feature type="region of interest" description="Disordered" evidence="1">
    <location>
        <begin position="74"/>
        <end position="118"/>
    </location>
</feature>
<dbReference type="InterPro" id="IPR054722">
    <property type="entry name" value="PolX-like_BBD"/>
</dbReference>
<protein>
    <recommendedName>
        <fullName evidence="2">Retrovirus-related Pol polyprotein from transposon TNT 1-94-like beta-barrel domain-containing protein</fullName>
    </recommendedName>
</protein>
<dbReference type="PANTHER" id="PTHR47481:SF35">
    <property type="entry name" value="ZINC FINGER, CCHC-TYPE-RELATED"/>
    <property type="match status" value="1"/>
</dbReference>
<feature type="compositionally biased region" description="Low complexity" evidence="1">
    <location>
        <begin position="88"/>
        <end position="102"/>
    </location>
</feature>
<proteinExistence type="predicted"/>
<sequence>MNCNPSAVAFSVEQYGRQFKNLCNKLSEIGRQVEEPDKSHWFLNPPVHDRLPQAQQYDLFLRTMEGSASAPAAFYSSHQRARHRSFTGRGSSGNSHGGSSSSNPTGARTNVTGSSGTHKPFVPRCQICRGPHFADQCPQFLQARSTSLPSTTNLAQAFTSSCNVTNPASDWYVDTSASAHMTSQTSLLDQHEPYSGNDSVVIGNGSNLHISHIGICSLSPDLSYA</sequence>
<gene>
    <name evidence="3" type="ORF">CEURO_LOCUS6650</name>
</gene>
<dbReference type="AlphaFoldDB" id="A0A9P0YWS6"/>
<reference evidence="3" key="1">
    <citation type="submission" date="2022-07" db="EMBL/GenBank/DDBJ databases">
        <authorList>
            <person name="Macas J."/>
            <person name="Novak P."/>
            <person name="Neumann P."/>
        </authorList>
    </citation>
    <scope>NUCLEOTIDE SEQUENCE</scope>
</reference>
<evidence type="ECO:0000259" key="2">
    <source>
        <dbReference type="Pfam" id="PF22936"/>
    </source>
</evidence>
<dbReference type="Pfam" id="PF22936">
    <property type="entry name" value="Pol_BBD"/>
    <property type="match status" value="1"/>
</dbReference>
<feature type="domain" description="Retrovirus-related Pol polyprotein from transposon TNT 1-94-like beta-barrel" evidence="2">
    <location>
        <begin position="171"/>
        <end position="217"/>
    </location>
</feature>